<proteinExistence type="predicted"/>
<name>X1PZV6_9ZZZZ</name>
<organism evidence="1">
    <name type="scientific">marine sediment metagenome</name>
    <dbReference type="NCBI Taxonomy" id="412755"/>
    <lineage>
        <taxon>unclassified sequences</taxon>
        <taxon>metagenomes</taxon>
        <taxon>ecological metagenomes</taxon>
    </lineage>
</organism>
<comment type="caution">
    <text evidence="1">The sequence shown here is derived from an EMBL/GenBank/DDBJ whole genome shotgun (WGS) entry which is preliminary data.</text>
</comment>
<gene>
    <name evidence="1" type="ORF">S06H3_60867</name>
</gene>
<sequence length="31" mass="3879">KLRAELYMLLERLVSDRYRIREIVNWLLTTN</sequence>
<dbReference type="EMBL" id="BARV01039792">
    <property type="protein sequence ID" value="GAI48026.1"/>
    <property type="molecule type" value="Genomic_DNA"/>
</dbReference>
<evidence type="ECO:0000313" key="1">
    <source>
        <dbReference type="EMBL" id="GAI48026.1"/>
    </source>
</evidence>
<dbReference type="AlphaFoldDB" id="X1PZV6"/>
<accession>X1PZV6</accession>
<feature type="non-terminal residue" evidence="1">
    <location>
        <position position="1"/>
    </location>
</feature>
<reference evidence="1" key="1">
    <citation type="journal article" date="2014" name="Front. Microbiol.">
        <title>High frequency of phylogenetically diverse reductive dehalogenase-homologous genes in deep subseafloor sedimentary metagenomes.</title>
        <authorList>
            <person name="Kawai M."/>
            <person name="Futagami T."/>
            <person name="Toyoda A."/>
            <person name="Takaki Y."/>
            <person name="Nishi S."/>
            <person name="Hori S."/>
            <person name="Arai W."/>
            <person name="Tsubouchi T."/>
            <person name="Morono Y."/>
            <person name="Uchiyama I."/>
            <person name="Ito T."/>
            <person name="Fujiyama A."/>
            <person name="Inagaki F."/>
            <person name="Takami H."/>
        </authorList>
    </citation>
    <scope>NUCLEOTIDE SEQUENCE</scope>
    <source>
        <strain evidence="1">Expedition CK06-06</strain>
    </source>
</reference>
<protein>
    <submittedName>
        <fullName evidence="1">Uncharacterized protein</fullName>
    </submittedName>
</protein>